<dbReference type="EnsemblPlants" id="AES96145">
    <property type="protein sequence ID" value="AES96145"/>
    <property type="gene ID" value="MTR_5g033780"/>
</dbReference>
<dbReference type="PANTHER" id="PTHR47926">
    <property type="entry name" value="PENTATRICOPEPTIDE REPEAT-CONTAINING PROTEIN"/>
    <property type="match status" value="1"/>
</dbReference>
<name>G7K064_MEDTR</name>
<reference evidence="2" key="3">
    <citation type="submission" date="2015-04" db="UniProtKB">
        <authorList>
            <consortium name="EnsemblPlants"/>
        </authorList>
    </citation>
    <scope>IDENTIFICATION</scope>
    <source>
        <strain evidence="2">cv. Jemalong A17</strain>
    </source>
</reference>
<protein>
    <submittedName>
        <fullName evidence="1">PPR domain protein</fullName>
    </submittedName>
</protein>
<proteinExistence type="predicted"/>
<dbReference type="PaxDb" id="3880-AES96145"/>
<keyword evidence="3" id="KW-1185">Reference proteome</keyword>
<sequence length="98" mass="11335">MLNIVCIPNLGPGCNTLMDMYMQCESVTDAKRLFDEIPEKDIASWTLDGVILTNVLSKCASLGLLDYGRCVHEYIYLNIFQRAIYYFKDENFLYEFSL</sequence>
<dbReference type="GO" id="GO:0009451">
    <property type="term" value="P:RNA modification"/>
    <property type="evidence" value="ECO:0007669"/>
    <property type="project" value="InterPro"/>
</dbReference>
<dbReference type="HOGENOM" id="CLU_2336845_0_0_1"/>
<dbReference type="STRING" id="3880.G7K064"/>
<dbReference type="AlphaFoldDB" id="G7K064"/>
<dbReference type="Proteomes" id="UP000002051">
    <property type="component" value="Chromosome 5"/>
</dbReference>
<dbReference type="InterPro" id="IPR046960">
    <property type="entry name" value="PPR_At4g14850-like_plant"/>
</dbReference>
<dbReference type="EMBL" id="CM001221">
    <property type="protein sequence ID" value="AES96145.1"/>
    <property type="molecule type" value="Genomic_DNA"/>
</dbReference>
<organism evidence="1 3">
    <name type="scientific">Medicago truncatula</name>
    <name type="common">Barrel medic</name>
    <name type="synonym">Medicago tribuloides</name>
    <dbReference type="NCBI Taxonomy" id="3880"/>
    <lineage>
        <taxon>Eukaryota</taxon>
        <taxon>Viridiplantae</taxon>
        <taxon>Streptophyta</taxon>
        <taxon>Embryophyta</taxon>
        <taxon>Tracheophyta</taxon>
        <taxon>Spermatophyta</taxon>
        <taxon>Magnoliopsida</taxon>
        <taxon>eudicotyledons</taxon>
        <taxon>Gunneridae</taxon>
        <taxon>Pentapetalae</taxon>
        <taxon>rosids</taxon>
        <taxon>fabids</taxon>
        <taxon>Fabales</taxon>
        <taxon>Fabaceae</taxon>
        <taxon>Papilionoideae</taxon>
        <taxon>50 kb inversion clade</taxon>
        <taxon>NPAAA clade</taxon>
        <taxon>Hologalegina</taxon>
        <taxon>IRL clade</taxon>
        <taxon>Trifolieae</taxon>
        <taxon>Medicago</taxon>
    </lineage>
</organism>
<dbReference type="eggNOG" id="KOG4197">
    <property type="taxonomic scope" value="Eukaryota"/>
</dbReference>
<dbReference type="InterPro" id="IPR011990">
    <property type="entry name" value="TPR-like_helical_dom_sf"/>
</dbReference>
<accession>G7K064</accession>
<evidence type="ECO:0000313" key="2">
    <source>
        <dbReference type="EnsemblPlants" id="AES96145"/>
    </source>
</evidence>
<evidence type="ECO:0000313" key="3">
    <source>
        <dbReference type="Proteomes" id="UP000002051"/>
    </source>
</evidence>
<dbReference type="GO" id="GO:0003723">
    <property type="term" value="F:RNA binding"/>
    <property type="evidence" value="ECO:0007669"/>
    <property type="project" value="InterPro"/>
</dbReference>
<reference evidence="1 3" key="1">
    <citation type="journal article" date="2011" name="Nature">
        <title>The Medicago genome provides insight into the evolution of rhizobial symbioses.</title>
        <authorList>
            <person name="Young N.D."/>
            <person name="Debelle F."/>
            <person name="Oldroyd G.E."/>
            <person name="Geurts R."/>
            <person name="Cannon S.B."/>
            <person name="Udvardi M.K."/>
            <person name="Benedito V.A."/>
            <person name="Mayer K.F."/>
            <person name="Gouzy J."/>
            <person name="Schoof H."/>
            <person name="Van de Peer Y."/>
            <person name="Proost S."/>
            <person name="Cook D.R."/>
            <person name="Meyers B.C."/>
            <person name="Spannagl M."/>
            <person name="Cheung F."/>
            <person name="De Mita S."/>
            <person name="Krishnakumar V."/>
            <person name="Gundlach H."/>
            <person name="Zhou S."/>
            <person name="Mudge J."/>
            <person name="Bharti A.K."/>
            <person name="Murray J.D."/>
            <person name="Naoumkina M.A."/>
            <person name="Rosen B."/>
            <person name="Silverstein K.A."/>
            <person name="Tang H."/>
            <person name="Rombauts S."/>
            <person name="Zhao P.X."/>
            <person name="Zhou P."/>
            <person name="Barbe V."/>
            <person name="Bardou P."/>
            <person name="Bechner M."/>
            <person name="Bellec A."/>
            <person name="Berger A."/>
            <person name="Berges H."/>
            <person name="Bidwell S."/>
            <person name="Bisseling T."/>
            <person name="Choisne N."/>
            <person name="Couloux A."/>
            <person name="Denny R."/>
            <person name="Deshpande S."/>
            <person name="Dai X."/>
            <person name="Doyle J.J."/>
            <person name="Dudez A.M."/>
            <person name="Farmer A.D."/>
            <person name="Fouteau S."/>
            <person name="Franken C."/>
            <person name="Gibelin C."/>
            <person name="Gish J."/>
            <person name="Goldstein S."/>
            <person name="Gonzalez A.J."/>
            <person name="Green P.J."/>
            <person name="Hallab A."/>
            <person name="Hartog M."/>
            <person name="Hua A."/>
            <person name="Humphray S.J."/>
            <person name="Jeong D.H."/>
            <person name="Jing Y."/>
            <person name="Jocker A."/>
            <person name="Kenton S.M."/>
            <person name="Kim D.J."/>
            <person name="Klee K."/>
            <person name="Lai H."/>
            <person name="Lang C."/>
            <person name="Lin S."/>
            <person name="Macmil S.L."/>
            <person name="Magdelenat G."/>
            <person name="Matthews L."/>
            <person name="McCorrison J."/>
            <person name="Monaghan E.L."/>
            <person name="Mun J.H."/>
            <person name="Najar F.Z."/>
            <person name="Nicholson C."/>
            <person name="Noirot C."/>
            <person name="O'Bleness M."/>
            <person name="Paule C.R."/>
            <person name="Poulain J."/>
            <person name="Prion F."/>
            <person name="Qin B."/>
            <person name="Qu C."/>
            <person name="Retzel E.F."/>
            <person name="Riddle C."/>
            <person name="Sallet E."/>
            <person name="Samain S."/>
            <person name="Samson N."/>
            <person name="Sanders I."/>
            <person name="Saurat O."/>
            <person name="Scarpelli C."/>
            <person name="Schiex T."/>
            <person name="Segurens B."/>
            <person name="Severin A.J."/>
            <person name="Sherrier D.J."/>
            <person name="Shi R."/>
            <person name="Sims S."/>
            <person name="Singer S.R."/>
            <person name="Sinharoy S."/>
            <person name="Sterck L."/>
            <person name="Viollet A."/>
            <person name="Wang B.B."/>
            <person name="Wang K."/>
            <person name="Wang M."/>
            <person name="Wang X."/>
            <person name="Warfsmann J."/>
            <person name="Weissenbach J."/>
            <person name="White D.D."/>
            <person name="White J.D."/>
            <person name="Wiley G.B."/>
            <person name="Wincker P."/>
            <person name="Xing Y."/>
            <person name="Yang L."/>
            <person name="Yao Z."/>
            <person name="Ying F."/>
            <person name="Zhai J."/>
            <person name="Zhou L."/>
            <person name="Zuber A."/>
            <person name="Denarie J."/>
            <person name="Dixon R.A."/>
            <person name="May G.D."/>
            <person name="Schwartz D.C."/>
            <person name="Rogers J."/>
            <person name="Quetier F."/>
            <person name="Town C.D."/>
            <person name="Roe B.A."/>
        </authorList>
    </citation>
    <scope>NUCLEOTIDE SEQUENCE [LARGE SCALE GENOMIC DNA]</scope>
    <source>
        <strain evidence="1">A17</strain>
        <strain evidence="2 3">cv. Jemalong A17</strain>
    </source>
</reference>
<reference evidence="1 3" key="2">
    <citation type="journal article" date="2014" name="BMC Genomics">
        <title>An improved genome release (version Mt4.0) for the model legume Medicago truncatula.</title>
        <authorList>
            <person name="Tang H."/>
            <person name="Krishnakumar V."/>
            <person name="Bidwell S."/>
            <person name="Rosen B."/>
            <person name="Chan A."/>
            <person name="Zhou S."/>
            <person name="Gentzbittel L."/>
            <person name="Childs K.L."/>
            <person name="Yandell M."/>
            <person name="Gundlach H."/>
            <person name="Mayer K.F."/>
            <person name="Schwartz D.C."/>
            <person name="Town C.D."/>
        </authorList>
    </citation>
    <scope>GENOME REANNOTATION</scope>
    <source>
        <strain evidence="2 3">cv. Jemalong A17</strain>
    </source>
</reference>
<gene>
    <name evidence="1" type="ordered locus">MTR_5g033780</name>
</gene>
<dbReference type="Gene3D" id="1.25.40.10">
    <property type="entry name" value="Tetratricopeptide repeat domain"/>
    <property type="match status" value="1"/>
</dbReference>
<evidence type="ECO:0000313" key="1">
    <source>
        <dbReference type="EMBL" id="AES96145.1"/>
    </source>
</evidence>